<keyword evidence="3" id="KW-1185">Reference proteome</keyword>
<dbReference type="PANTHER" id="PTHR35605">
    <property type="entry name" value="ECP2 EFFECTOR PROTEIN DOMAIN-CONTAINING PROTEIN-RELATED"/>
    <property type="match status" value="1"/>
</dbReference>
<keyword evidence="1" id="KW-0732">Signal</keyword>
<name>A0A9P7TZI8_9HYPO</name>
<reference evidence="2 3" key="1">
    <citation type="journal article" date="2020" name="bioRxiv">
        <title>Whole genome comparisons of ergot fungi reveals the divergence and evolution of species within the genus Claviceps are the result of varying mechanisms driving genome evolution and host range expansion.</title>
        <authorList>
            <person name="Wyka S.A."/>
            <person name="Mondo S.J."/>
            <person name="Liu M."/>
            <person name="Dettman J."/>
            <person name="Nalam V."/>
            <person name="Broders K.D."/>
        </authorList>
    </citation>
    <scope>NUCLEOTIDE SEQUENCE [LARGE SCALE GENOMIC DNA]</scope>
    <source>
        <strain evidence="2 3">Clav52</strain>
    </source>
</reference>
<sequence>MKFNTLSTMMCFLALGASVSARAISEPIAHRFVPTWEVAIEPGQNLWEETILVNGTIQQVDAYMEAHYPGWSAKHAHFSSPYPVHAKEAPASLPELMKVKSVTCNYPLHQASTRAILGAMDHLRRIGMDRGPRWSPRPGTCGKLSCSDEGAIFWCNDSDTLRLKTLEAFSDIVVAAEAILSHCAISSDTLMPMVSGKTTLFGDYSFIVGKSSCGAKWLWRNTGH</sequence>
<accession>A0A9P7TZI8</accession>
<dbReference type="PANTHER" id="PTHR35605:SF1">
    <property type="entry name" value="ECP2 EFFECTOR PROTEIN DOMAIN-CONTAINING PROTEIN-RELATED"/>
    <property type="match status" value="1"/>
</dbReference>
<comment type="caution">
    <text evidence="2">The sequence shown here is derived from an EMBL/GenBank/DDBJ whole genome shotgun (WGS) entry which is preliminary data.</text>
</comment>
<organism evidence="2 3">
    <name type="scientific">Claviceps aff. purpurea</name>
    <dbReference type="NCBI Taxonomy" id="1967640"/>
    <lineage>
        <taxon>Eukaryota</taxon>
        <taxon>Fungi</taxon>
        <taxon>Dikarya</taxon>
        <taxon>Ascomycota</taxon>
        <taxon>Pezizomycotina</taxon>
        <taxon>Sordariomycetes</taxon>
        <taxon>Hypocreomycetidae</taxon>
        <taxon>Hypocreales</taxon>
        <taxon>Clavicipitaceae</taxon>
        <taxon>Claviceps</taxon>
    </lineage>
</organism>
<feature type="signal peptide" evidence="1">
    <location>
        <begin position="1"/>
        <end position="21"/>
    </location>
</feature>
<evidence type="ECO:0000313" key="2">
    <source>
        <dbReference type="EMBL" id="KAG6289720.1"/>
    </source>
</evidence>
<evidence type="ECO:0000256" key="1">
    <source>
        <dbReference type="SAM" id="SignalP"/>
    </source>
</evidence>
<evidence type="ECO:0000313" key="3">
    <source>
        <dbReference type="Proteomes" id="UP000707071"/>
    </source>
</evidence>
<dbReference type="EMBL" id="SRRH01000393">
    <property type="protein sequence ID" value="KAG6289720.1"/>
    <property type="molecule type" value="Genomic_DNA"/>
</dbReference>
<gene>
    <name evidence="2" type="ORF">E4U09_004799</name>
</gene>
<protein>
    <submittedName>
        <fullName evidence="2">Uncharacterized protein</fullName>
    </submittedName>
</protein>
<proteinExistence type="predicted"/>
<feature type="chain" id="PRO_5040466871" evidence="1">
    <location>
        <begin position="22"/>
        <end position="224"/>
    </location>
</feature>
<dbReference type="Proteomes" id="UP000707071">
    <property type="component" value="Unassembled WGS sequence"/>
</dbReference>
<dbReference type="AlphaFoldDB" id="A0A9P7TZI8"/>